<proteinExistence type="predicted"/>
<evidence type="ECO:0000313" key="2">
    <source>
        <dbReference type="Proteomes" id="UP001066276"/>
    </source>
</evidence>
<dbReference type="EMBL" id="JANPWB010000014">
    <property type="protein sequence ID" value="KAJ1100077.1"/>
    <property type="molecule type" value="Genomic_DNA"/>
</dbReference>
<dbReference type="Proteomes" id="UP001066276">
    <property type="component" value="Chromosome 10"/>
</dbReference>
<sequence length="114" mass="12184">MDMGTLGGPQPSLGAAAGDSVARPLVMGLVRPAMASARRTGECGAEERGRRQARKPLEEDILLLYLVQPERWGRESAVGSTSARCCEARPKDILLRAACAAPRGAARALRKRML</sequence>
<comment type="caution">
    <text evidence="1">The sequence shown here is derived from an EMBL/GenBank/DDBJ whole genome shotgun (WGS) entry which is preliminary data.</text>
</comment>
<reference evidence="1" key="1">
    <citation type="journal article" date="2022" name="bioRxiv">
        <title>Sequencing and chromosome-scale assembly of the giantPleurodeles waltlgenome.</title>
        <authorList>
            <person name="Brown T."/>
            <person name="Elewa A."/>
            <person name="Iarovenko S."/>
            <person name="Subramanian E."/>
            <person name="Araus A.J."/>
            <person name="Petzold A."/>
            <person name="Susuki M."/>
            <person name="Suzuki K.-i.T."/>
            <person name="Hayashi T."/>
            <person name="Toyoda A."/>
            <person name="Oliveira C."/>
            <person name="Osipova E."/>
            <person name="Leigh N.D."/>
            <person name="Simon A."/>
            <person name="Yun M.H."/>
        </authorList>
    </citation>
    <scope>NUCLEOTIDE SEQUENCE</scope>
    <source>
        <strain evidence="1">20211129_DDA</strain>
        <tissue evidence="1">Liver</tissue>
    </source>
</reference>
<dbReference type="AlphaFoldDB" id="A0AAV7M964"/>
<accession>A0AAV7M964</accession>
<gene>
    <name evidence="1" type="ORF">NDU88_005166</name>
</gene>
<keyword evidence="2" id="KW-1185">Reference proteome</keyword>
<evidence type="ECO:0000313" key="1">
    <source>
        <dbReference type="EMBL" id="KAJ1100077.1"/>
    </source>
</evidence>
<protein>
    <submittedName>
        <fullName evidence="1">Uncharacterized protein</fullName>
    </submittedName>
</protein>
<organism evidence="1 2">
    <name type="scientific">Pleurodeles waltl</name>
    <name type="common">Iberian ribbed newt</name>
    <dbReference type="NCBI Taxonomy" id="8319"/>
    <lineage>
        <taxon>Eukaryota</taxon>
        <taxon>Metazoa</taxon>
        <taxon>Chordata</taxon>
        <taxon>Craniata</taxon>
        <taxon>Vertebrata</taxon>
        <taxon>Euteleostomi</taxon>
        <taxon>Amphibia</taxon>
        <taxon>Batrachia</taxon>
        <taxon>Caudata</taxon>
        <taxon>Salamandroidea</taxon>
        <taxon>Salamandridae</taxon>
        <taxon>Pleurodelinae</taxon>
        <taxon>Pleurodeles</taxon>
    </lineage>
</organism>
<name>A0AAV7M964_PLEWA</name>